<evidence type="ECO:0000313" key="2">
    <source>
        <dbReference type="Proteomes" id="UP000760494"/>
    </source>
</evidence>
<name>A0A0I9Z730_FUSFU</name>
<dbReference type="eggNOG" id="ENOG502SCKW">
    <property type="taxonomic scope" value="Eukaryota"/>
</dbReference>
<evidence type="ECO:0000313" key="1">
    <source>
        <dbReference type="EMBL" id="VTT56854.1"/>
    </source>
</evidence>
<gene>
    <name evidence="1" type="ORF">C2S_13339</name>
</gene>
<proteinExistence type="predicted"/>
<protein>
    <submittedName>
        <fullName evidence="1">Uncharacterized protein</fullName>
    </submittedName>
</protein>
<dbReference type="AlphaFoldDB" id="A0A0I9Z730"/>
<organism evidence="1 2">
    <name type="scientific">Fusarium fujikuroi</name>
    <name type="common">Bakanae and foot rot disease fungus</name>
    <name type="synonym">Gibberella fujikuroi</name>
    <dbReference type="NCBI Taxonomy" id="5127"/>
    <lineage>
        <taxon>Eukaryota</taxon>
        <taxon>Fungi</taxon>
        <taxon>Dikarya</taxon>
        <taxon>Ascomycota</taxon>
        <taxon>Pezizomycotina</taxon>
        <taxon>Sordariomycetes</taxon>
        <taxon>Hypocreomycetidae</taxon>
        <taxon>Hypocreales</taxon>
        <taxon>Nectriaceae</taxon>
        <taxon>Fusarium</taxon>
        <taxon>Fusarium fujikuroi species complex</taxon>
    </lineage>
</organism>
<comment type="caution">
    <text evidence="1">The sequence shown here is derived from an EMBL/GenBank/DDBJ whole genome shotgun (WGS) entry which is preliminary data.</text>
</comment>
<accession>A0A0I9Z730</accession>
<sequence length="267" mass="29443">MVNALLAAAFPTKDGKVLQAGDLVKNFDFSKMNVKEDTKQDFLNCALAPSFKKLSSAEIQALDDEMKIMITGLTKQLGKLSPNDRTWDAIVSLCAQSPFLAPLDDGIARTDSLVKNSSSAFKTDGSPDSGIVKEVTAWFKKLIQDEDVLNSTKIDINVLGRIVAQSGATVDSFESFFHKTEEHTKTVIDIGVLRYPDIDNPYFKIYRIKLTAWSKSTRTLAWQEDRNGIQGEFNVRKYKPRSSVINNLTDAAKAGATKQAADILGDL</sequence>
<reference evidence="1" key="1">
    <citation type="submission" date="2019-05" db="EMBL/GenBank/DDBJ databases">
        <authorList>
            <person name="Piombo E."/>
        </authorList>
    </citation>
    <scope>NUCLEOTIDE SEQUENCE</scope>
    <source>
        <strain evidence="1">C2S</strain>
    </source>
</reference>
<dbReference type="OrthoDB" id="2735833at2759"/>
<dbReference type="Proteomes" id="UP000760494">
    <property type="component" value="Unassembled WGS sequence"/>
</dbReference>
<dbReference type="EMBL" id="CABFJX010000004">
    <property type="protein sequence ID" value="VTT56854.1"/>
    <property type="molecule type" value="Genomic_DNA"/>
</dbReference>